<dbReference type="PANTHER" id="PTHR36435:SF1">
    <property type="entry name" value="CAAX AMINO TERMINAL PROTEASE FAMILY PROTEIN"/>
    <property type="match status" value="1"/>
</dbReference>
<keyword evidence="3" id="KW-0378">Hydrolase</keyword>
<dbReference type="InterPro" id="IPR052710">
    <property type="entry name" value="CAAX_protease"/>
</dbReference>
<dbReference type="InterPro" id="IPR003675">
    <property type="entry name" value="Rce1/LyrA-like_dom"/>
</dbReference>
<keyword evidence="1" id="KW-0472">Membrane</keyword>
<keyword evidence="3" id="KW-0482">Metalloprotease</keyword>
<feature type="transmembrane region" description="Helical" evidence="1">
    <location>
        <begin position="41"/>
        <end position="61"/>
    </location>
</feature>
<feature type="domain" description="CAAX prenyl protease 2/Lysostaphin resistance protein A-like" evidence="2">
    <location>
        <begin position="133"/>
        <end position="221"/>
    </location>
</feature>
<sequence>MKYDKIFKNIAFCISFCFINWLIFIIIFNVIFVFLKNLGLIDINHINLLSSIIFIILTYLVTRRDIKKSCFKDLNIKTIDIYVFILSSILMSTIFFILIYNIENKLNFIYYQRYLKNFSENIQINDINIINLLEIIFTSIILVPIGEELYFRKIGITFLKSKGLHNNYSILLSAFSFGLFHSATLSSLIYSFLIGLITGLLYIVTGKLRYSILTHGFNNLLSMSSALYYYFILKDTPDINFIMKHNNNITGIINIFIILILLYFIKIFYKKRFIGIYKKLFKYLYK</sequence>
<keyword evidence="1" id="KW-1133">Transmembrane helix</keyword>
<dbReference type="Proteomes" id="UP000748991">
    <property type="component" value="Unassembled WGS sequence"/>
</dbReference>
<evidence type="ECO:0000256" key="1">
    <source>
        <dbReference type="SAM" id="Phobius"/>
    </source>
</evidence>
<gene>
    <name evidence="3" type="ORF">KH327_07875</name>
</gene>
<name>A0A943SRY4_9FIRM</name>
<dbReference type="PANTHER" id="PTHR36435">
    <property type="entry name" value="SLR1288 PROTEIN"/>
    <property type="match status" value="1"/>
</dbReference>
<reference evidence="3" key="1">
    <citation type="submission" date="2021-02" db="EMBL/GenBank/DDBJ databases">
        <title>Infant gut strain persistence is associated with maternal origin, phylogeny, and functional potential including surface adhesion and iron acquisition.</title>
        <authorList>
            <person name="Lou Y.C."/>
        </authorList>
    </citation>
    <scope>NUCLEOTIDE SEQUENCE</scope>
    <source>
        <strain evidence="3">L3_060_052G1_dasL3_060_052G1_concoct_1</strain>
    </source>
</reference>
<accession>A0A943SRY4</accession>
<dbReference type="RefSeq" id="WP_278638451.1">
    <property type="nucleotide sequence ID" value="NZ_JAGZZP010000019.1"/>
</dbReference>
<feature type="transmembrane region" description="Helical" evidence="1">
    <location>
        <begin position="251"/>
        <end position="269"/>
    </location>
</feature>
<evidence type="ECO:0000313" key="4">
    <source>
        <dbReference type="Proteomes" id="UP000748991"/>
    </source>
</evidence>
<keyword evidence="3" id="KW-0645">Protease</keyword>
<organism evidence="3 4">
    <name type="scientific">Peptoniphilus harei</name>
    <dbReference type="NCBI Taxonomy" id="54005"/>
    <lineage>
        <taxon>Bacteria</taxon>
        <taxon>Bacillati</taxon>
        <taxon>Bacillota</taxon>
        <taxon>Tissierellia</taxon>
        <taxon>Tissierellales</taxon>
        <taxon>Peptoniphilaceae</taxon>
        <taxon>Peptoniphilus</taxon>
    </lineage>
</organism>
<keyword evidence="1" id="KW-0812">Transmembrane</keyword>
<feature type="transmembrane region" description="Helical" evidence="1">
    <location>
        <begin position="12"/>
        <end position="35"/>
    </location>
</feature>
<comment type="caution">
    <text evidence="3">The sequence shown here is derived from an EMBL/GenBank/DDBJ whole genome shotgun (WGS) entry which is preliminary data.</text>
</comment>
<protein>
    <submittedName>
        <fullName evidence="3">CPBP family intramembrane metalloprotease</fullName>
    </submittedName>
</protein>
<dbReference type="AlphaFoldDB" id="A0A943SRY4"/>
<dbReference type="GO" id="GO:0080120">
    <property type="term" value="P:CAAX-box protein maturation"/>
    <property type="evidence" value="ECO:0007669"/>
    <property type="project" value="UniProtKB-ARBA"/>
</dbReference>
<dbReference type="Pfam" id="PF02517">
    <property type="entry name" value="Rce1-like"/>
    <property type="match status" value="1"/>
</dbReference>
<feature type="transmembrane region" description="Helical" evidence="1">
    <location>
        <begin position="188"/>
        <end position="205"/>
    </location>
</feature>
<proteinExistence type="predicted"/>
<dbReference type="GO" id="GO:0008237">
    <property type="term" value="F:metallopeptidase activity"/>
    <property type="evidence" value="ECO:0007669"/>
    <property type="project" value="UniProtKB-KW"/>
</dbReference>
<evidence type="ECO:0000313" key="3">
    <source>
        <dbReference type="EMBL" id="MBS6535736.1"/>
    </source>
</evidence>
<feature type="transmembrane region" description="Helical" evidence="1">
    <location>
        <begin position="81"/>
        <end position="102"/>
    </location>
</feature>
<dbReference type="GO" id="GO:0004175">
    <property type="term" value="F:endopeptidase activity"/>
    <property type="evidence" value="ECO:0007669"/>
    <property type="project" value="UniProtKB-ARBA"/>
</dbReference>
<feature type="transmembrane region" description="Helical" evidence="1">
    <location>
        <begin position="212"/>
        <end position="231"/>
    </location>
</feature>
<dbReference type="EMBL" id="JAGZZP010000019">
    <property type="protein sequence ID" value="MBS6535736.1"/>
    <property type="molecule type" value="Genomic_DNA"/>
</dbReference>
<evidence type="ECO:0000259" key="2">
    <source>
        <dbReference type="Pfam" id="PF02517"/>
    </source>
</evidence>